<dbReference type="RefSeq" id="WP_119897169.1">
    <property type="nucleotide sequence ID" value="NZ_QNRC01000014.1"/>
</dbReference>
<sequence>MIDFSRPFAAGRPDGTNASAREVLGHDGRLEPGSLHEIPARQGRAIRLRRGERLRVVNTHGSQVGDFWAFAETDPGEHLSMEHLRPDLRKLRPEPGDALVTNRRRAILTLVEDSSPGVHDTLVASCDIHRYHQLGHEGYHDNCTDNLRMALSALGIPLPAVPCPLNLWMNTPPRENGEMAWLPPVSRPGDHVTFRAEMDLVAVISACPMDLLPINGADAVPRSLSVTVLP</sequence>
<gene>
    <name evidence="2" type="ORF">D3P05_05200</name>
</gene>
<feature type="domain" description="DUF1989" evidence="1">
    <location>
        <begin position="37"/>
        <end position="201"/>
    </location>
</feature>
<dbReference type="OrthoDB" id="9772660at2"/>
<dbReference type="InterPro" id="IPR018959">
    <property type="entry name" value="DUF1989"/>
</dbReference>
<dbReference type="EMBL" id="QZEW01000017">
    <property type="protein sequence ID" value="RJL19334.1"/>
    <property type="molecule type" value="Genomic_DNA"/>
</dbReference>
<dbReference type="PANTHER" id="PTHR31527">
    <property type="entry name" value="RE64534P"/>
    <property type="match status" value="1"/>
</dbReference>
<dbReference type="Proteomes" id="UP000283587">
    <property type="component" value="Unassembled WGS sequence"/>
</dbReference>
<dbReference type="AlphaFoldDB" id="A0A419A9L9"/>
<evidence type="ECO:0000313" key="3">
    <source>
        <dbReference type="Proteomes" id="UP000283587"/>
    </source>
</evidence>
<organism evidence="2 3">
    <name type="scientific">Paracoccus siganidrum</name>
    <dbReference type="NCBI Taxonomy" id="1276757"/>
    <lineage>
        <taxon>Bacteria</taxon>
        <taxon>Pseudomonadati</taxon>
        <taxon>Pseudomonadota</taxon>
        <taxon>Alphaproteobacteria</taxon>
        <taxon>Rhodobacterales</taxon>
        <taxon>Paracoccaceae</taxon>
        <taxon>Paracoccus</taxon>
    </lineage>
</organism>
<comment type="caution">
    <text evidence="2">The sequence shown here is derived from an EMBL/GenBank/DDBJ whole genome shotgun (WGS) entry which is preliminary data.</text>
</comment>
<proteinExistence type="predicted"/>
<evidence type="ECO:0000259" key="1">
    <source>
        <dbReference type="Pfam" id="PF09347"/>
    </source>
</evidence>
<protein>
    <submittedName>
        <fullName evidence="2">Urea carboxylase-associated family protein</fullName>
    </submittedName>
</protein>
<dbReference type="Pfam" id="PF09347">
    <property type="entry name" value="DUF1989"/>
    <property type="match status" value="1"/>
</dbReference>
<accession>A0A419A9L9</accession>
<evidence type="ECO:0000313" key="2">
    <source>
        <dbReference type="EMBL" id="RJL19334.1"/>
    </source>
</evidence>
<name>A0A419A9L9_9RHOB</name>
<reference evidence="3" key="1">
    <citation type="submission" date="2018-09" db="EMBL/GenBank/DDBJ databases">
        <title>Paracoccus onubensis nov. sp. a moderate halophilic bacterium isolated from Gruta de las Maravillas (Aracena, Spain).</title>
        <authorList>
            <person name="Jurado V."/>
            <person name="Gutierrez-Patricio S."/>
            <person name="Gonzalez-Pimentel J.L."/>
            <person name="Miller A.Z."/>
            <person name="Laiz L."/>
            <person name="Saiz-Jimenez C."/>
        </authorList>
    </citation>
    <scope>NUCLEOTIDE SEQUENCE [LARGE SCALE GENOMIC DNA]</scope>
    <source>
        <strain evidence="3">DSM 26381</strain>
    </source>
</reference>
<dbReference type="PANTHER" id="PTHR31527:SF0">
    <property type="entry name" value="RE64534P"/>
    <property type="match status" value="1"/>
</dbReference>
<keyword evidence="3" id="KW-1185">Reference proteome</keyword>